<evidence type="ECO:0000313" key="2">
    <source>
        <dbReference type="Proteomes" id="UP000612233"/>
    </source>
</evidence>
<dbReference type="RefSeq" id="WP_191003620.1">
    <property type="nucleotide sequence ID" value="NZ_JACXAD010000002.1"/>
</dbReference>
<dbReference type="Proteomes" id="UP000612233">
    <property type="component" value="Unassembled WGS sequence"/>
</dbReference>
<dbReference type="InterPro" id="IPR012042">
    <property type="entry name" value="NeuTTM/CthTTM-like"/>
</dbReference>
<dbReference type="PIRSF" id="PIRSF016487">
    <property type="entry name" value="CYTH_UCP016487"/>
    <property type="match status" value="1"/>
</dbReference>
<sequence length="182" mass="20515">MKYGYIERERRFLLLVLPNAVSTSTHFRCINDWYLPHGTLRLREVRDAAGTVLVRKLTQKVRPAATPLTHTQTTTLYLSAAEFELMRLLGGASICKRRYNLLMAAGELGIDVFEGNLRGLVLAEMEFADDAAMQAYSGPDFLHQEVTHNPDFQGGRLAQLDAQDLKDLMSQYTQSSHPKRSS</sequence>
<gene>
    <name evidence="1" type="ORF">IC235_02685</name>
</gene>
<reference evidence="1" key="1">
    <citation type="submission" date="2020-09" db="EMBL/GenBank/DDBJ databases">
        <authorList>
            <person name="Kim M.K."/>
        </authorList>
    </citation>
    <scope>NUCLEOTIDE SEQUENCE</scope>
    <source>
        <strain evidence="1">BT664</strain>
    </source>
</reference>
<dbReference type="InterPro" id="IPR033469">
    <property type="entry name" value="CYTH-like_dom_sf"/>
</dbReference>
<accession>A0A927GI82</accession>
<proteinExistence type="predicted"/>
<name>A0A927GI82_9BACT</name>
<dbReference type="SUPFAM" id="SSF55154">
    <property type="entry name" value="CYTH-like phosphatases"/>
    <property type="match status" value="1"/>
</dbReference>
<organism evidence="1 2">
    <name type="scientific">Hymenobacter montanus</name>
    <dbReference type="NCBI Taxonomy" id="2771359"/>
    <lineage>
        <taxon>Bacteria</taxon>
        <taxon>Pseudomonadati</taxon>
        <taxon>Bacteroidota</taxon>
        <taxon>Cytophagia</taxon>
        <taxon>Cytophagales</taxon>
        <taxon>Hymenobacteraceae</taxon>
        <taxon>Hymenobacter</taxon>
    </lineage>
</organism>
<keyword evidence="2" id="KW-1185">Reference proteome</keyword>
<protein>
    <recommendedName>
        <fullName evidence="3">CYTH domain-containing protein</fullName>
    </recommendedName>
</protein>
<comment type="caution">
    <text evidence="1">The sequence shown here is derived from an EMBL/GenBank/DDBJ whole genome shotgun (WGS) entry which is preliminary data.</text>
</comment>
<evidence type="ECO:0000313" key="1">
    <source>
        <dbReference type="EMBL" id="MBD2766796.1"/>
    </source>
</evidence>
<dbReference type="EMBL" id="JACXAD010000002">
    <property type="protein sequence ID" value="MBD2766796.1"/>
    <property type="molecule type" value="Genomic_DNA"/>
</dbReference>
<evidence type="ECO:0008006" key="3">
    <source>
        <dbReference type="Google" id="ProtNLM"/>
    </source>
</evidence>
<dbReference type="AlphaFoldDB" id="A0A927GI82"/>
<dbReference type="Gene3D" id="2.40.320.10">
    <property type="entry name" value="Hypothetical Protein Pfu-838710-001"/>
    <property type="match status" value="1"/>
</dbReference>